<dbReference type="InterPro" id="IPR025968">
    <property type="entry name" value="YwqJ_deaminase"/>
</dbReference>
<dbReference type="Pfam" id="PF15644">
    <property type="entry name" value="Gln_amidase"/>
    <property type="match status" value="2"/>
</dbReference>
<feature type="region of interest" description="Disordered" evidence="1">
    <location>
        <begin position="614"/>
        <end position="666"/>
    </location>
</feature>
<proteinExistence type="predicted"/>
<accession>A0A010YGC5</accession>
<feature type="region of interest" description="Disordered" evidence="1">
    <location>
        <begin position="2394"/>
        <end position="2584"/>
    </location>
</feature>
<feature type="domain" description="Tox-PL" evidence="3">
    <location>
        <begin position="2205"/>
        <end position="2330"/>
    </location>
</feature>
<feature type="compositionally biased region" description="Polar residues" evidence="1">
    <location>
        <begin position="544"/>
        <end position="554"/>
    </location>
</feature>
<keyword evidence="2" id="KW-0472">Membrane</keyword>
<dbReference type="HOGENOM" id="CLU_226838_0_0_11"/>
<evidence type="ECO:0000256" key="2">
    <source>
        <dbReference type="SAM" id="Phobius"/>
    </source>
</evidence>
<evidence type="ECO:0008006" key="7">
    <source>
        <dbReference type="Google" id="ProtNLM"/>
    </source>
</evidence>
<feature type="compositionally biased region" description="Polar residues" evidence="1">
    <location>
        <begin position="641"/>
        <end position="654"/>
    </location>
</feature>
<feature type="compositionally biased region" description="Basic and acidic residues" evidence="1">
    <location>
        <begin position="2568"/>
        <end position="2581"/>
    </location>
</feature>
<feature type="domain" description="Outer membrane channel protein CpnT-like N-terminal" evidence="4">
    <location>
        <begin position="13"/>
        <end position="144"/>
    </location>
</feature>
<evidence type="ECO:0000313" key="5">
    <source>
        <dbReference type="EMBL" id="EXG79270.1"/>
    </source>
</evidence>
<keyword evidence="2" id="KW-1133">Transmembrane helix</keyword>
<protein>
    <recommendedName>
        <fullName evidence="7">Tox-PL domain-containing protein</fullName>
    </recommendedName>
</protein>
<dbReference type="OrthoDB" id="4554584at2"/>
<keyword evidence="2" id="KW-0812">Transmembrane</keyword>
<dbReference type="InterPro" id="IPR057746">
    <property type="entry name" value="CpnT-like_N"/>
</dbReference>
<gene>
    <name evidence="5" type="ORF">CryarDRAFT_0301</name>
</gene>
<feature type="region of interest" description="Disordered" evidence="1">
    <location>
        <begin position="543"/>
        <end position="599"/>
    </location>
</feature>
<comment type="caution">
    <text evidence="5">The sequence shown here is derived from an EMBL/GenBank/DDBJ whole genome shotgun (WGS) entry which is preliminary data.</text>
</comment>
<organism evidence="5 6">
    <name type="scientific">Cryptosporangium arvum DSM 44712</name>
    <dbReference type="NCBI Taxonomy" id="927661"/>
    <lineage>
        <taxon>Bacteria</taxon>
        <taxon>Bacillati</taxon>
        <taxon>Actinomycetota</taxon>
        <taxon>Actinomycetes</taxon>
        <taxon>Cryptosporangiales</taxon>
        <taxon>Cryptosporangiaceae</taxon>
        <taxon>Cryptosporangium</taxon>
    </lineage>
</organism>
<feature type="compositionally biased region" description="Gly residues" evidence="1">
    <location>
        <begin position="2541"/>
        <end position="2559"/>
    </location>
</feature>
<reference evidence="5 6" key="1">
    <citation type="submission" date="2013-07" db="EMBL/GenBank/DDBJ databases">
        <authorList>
            <consortium name="DOE Joint Genome Institute"/>
            <person name="Eisen J."/>
            <person name="Huntemann M."/>
            <person name="Han J."/>
            <person name="Chen A."/>
            <person name="Kyrpides N."/>
            <person name="Mavromatis K."/>
            <person name="Markowitz V."/>
            <person name="Palaniappan K."/>
            <person name="Ivanova N."/>
            <person name="Schaumberg A."/>
            <person name="Pati A."/>
            <person name="Liolios K."/>
            <person name="Nordberg H.P."/>
            <person name="Cantor M.N."/>
            <person name="Hua S.X."/>
            <person name="Woyke T."/>
        </authorList>
    </citation>
    <scope>NUCLEOTIDE SEQUENCE [LARGE SCALE GENOMIC DNA]</scope>
    <source>
        <strain evidence="5 6">DSM 44712</strain>
    </source>
</reference>
<keyword evidence="6" id="KW-1185">Reference proteome</keyword>
<dbReference type="RefSeq" id="WP_157017238.1">
    <property type="nucleotide sequence ID" value="NZ_KK073874.1"/>
</dbReference>
<evidence type="ECO:0000256" key="1">
    <source>
        <dbReference type="SAM" id="MobiDB-lite"/>
    </source>
</evidence>
<name>A0A010YGC5_9ACTN</name>
<dbReference type="Pfam" id="PF25547">
    <property type="entry name" value="WXG100_2"/>
    <property type="match status" value="1"/>
</dbReference>
<evidence type="ECO:0000259" key="3">
    <source>
        <dbReference type="Pfam" id="PF15644"/>
    </source>
</evidence>
<feature type="compositionally biased region" description="Low complexity" evidence="1">
    <location>
        <begin position="2481"/>
        <end position="2496"/>
    </location>
</feature>
<sequence length="2805" mass="294603">MAVWKPDFGEYDYVWDFICGVTAGNPWPEGNEDDLWVLAEEWGAVAQALSDAMQDAGPVVNELMAAWGGDSGYAFLGLWEVLGQSYESGLGAVAEMASSLADMSDHAALELQYNKLTTLITVIITIISVFTALIGAFFTGGGSAVAIQPIMTGGRIAVQQSFRQLVRNIARKVVAKELRKELLKMVVTREGLRKLGKEAVEELVEEVLEEVVLVDGLSQAIQMANGRRTSWDGSKTAAAAIGATAGVPIGMGVAPAVRWAKNRAGRLVTDRLSDATIDRINRGIDRANSPSTHLGGLGKQFAGTPGQAVSVGLVNAVTSPTSSWIANGVVYGNWDYPTDSIMSSALAGASRANTISPAQLAAAYLTGGPTAFRETLLGSHPAALDPSVPTAHQPFPNALDTSTSTVLEVGQAEEPVQSPSAVLAEQTPATTASVNPNAASTPITAALSPDAEPAFAAKAVWTPEPDSIAGDSLAVPAAHSSPSVVLLADGGTDPAISIRGGSSPAPMVPAGSITSAATPMAIPGRESGGLTVNQPTVAPLQTRYDYTTSPNPSHISDLAEPTGSLTSPTPPNGNRLDGEEKSSRQPAHQPRTSPLAESAPENAVGIPAAQAAGGHLVHPTSSPGAKGPLPGSGNNPARMLRQSTGPTASGSQSYELAKQQGDPNGDLAQQAINAARRLADAVELTLASRIRNKTKRRRAMPKTAGALITRDGVIRTHTSIRSGLANSHPQLTPLLDGIKADLAARNLLPEWHGSCAEVALLSDFLYEFGQSYAGPPNEFLGAARLALAGAQIASVGIEMRHSHGAHKNPCASCAKLLIQLDVSAANAGPAPRRGLPPSIQPTLVDSAKGRLIGRDGGLARPDTADQAALEDAIPRDGDGNPVRFPDPYNRWLGLVNDGGPAATPFRANNCLDTALSLLGTWQGKPQVSAPRNAEYHADKTPSTAGETDGRQRAEETLGAEFEYQGASADTAFPALSAQLLSAGHGASAVLITSVAPSHGGGSHAWNAVNHNGTIHWIDAQIGAVSTRPLFEYAVDGVWSIVLDPSGQAVRAGDIPTVARGMASIEENGRSEGGSPAAPSVPLTTFAPDGRAAHLPDLEPGELLAAASQVRPADFKGRLVDAIDVGEVVTVRLRDGRSIRFEGAVAVGMQEVAATAVGRNRNVVTVNARVAPEHLARVWVHEIAAALQEKAPRGFFRRALDRIVGRRAGADSLLEARLSERRYLIRALSRGGSVELSRELDELDRYLADAGVRRLPPRPASALVPRAGNDRDLIAAAVSSRLAQVTYAGFELRVGAVDADSARVVVRLDVVNGDGRRVGVVHFSVNRDASGELYARLEQLRMNESGAGFVTTFNAALEEWLVESGVSRVEVRAVDAGAYAWARSGFYWSSPMTAESVFSRLGVERGRAAVQASVVRRWLAGELVPQDGLEAVAGEYPGVAPEAVLADLERQVSAADLILRRKGRAEFGSPGYPSPDEVALAGWSGVGRGWVGRRALVGAEWEGVRWLGASYRPDAPAGTEPSDVVAVSPRQMMKPTASASVGVRPGALADLGFADLDAETDELRRAIRQAEPLIRMVDPSEIKFTQRSIGRRARGNLTIDELAAAISQKWQGPPLHGVQWGDGSLVSIDNRRLAAARRADGLGLARVALVPIVPHSPDEALSDWPNDWSPERREGAALAADIRELADGSWVVGGHEGVLVHRAGKIPETFGQLALFRAALGRDLLPGALFGTHTPPVSVGRPPKPAKSAVSADARADLEQEVEAAAAAAPDIERDLIRAVANATGAPGTQKALWSPPVWKVRSATSLVFDYEDEKHFFNGPADFTAGRSDLVEFRVGLPDGAEYMDALSDFVDDLIQIGYVPTRAIDSWPSGNVHRRLVVTMRSPGGRLFDLHLPTHQFARVASAVAALDRVMEAPNEPPVRKVHALLRLLAAHKDLGNPEMVGRPPVLASIWSLDDETVESWIAEHPVLFDGYLDWLREQNLALRDVMVEFDLDDHDLWLRSSAADEELTSRDTRLLRALQEQRRRPGGFGRRSAGDGDARRAVVGPHPEGMGLQPGSGSSDPVQAQELRTDSLGEPGGSGGGYAGDHGWGAVAGRGDDSVALPVEGGAAGSGSVVEPPAEPAGGAPYFGPAGPFAREDPAFPLELTRGFGKQRLRRLENRAYQSAVDKVLSSVDGALVGADPRFHPYGTLINDGGPTQPGRDINCLDCSLAAISSFYGRPEVSLARWPDGTTMGELRGIERAMRWLDADTWLHHDHLPTMTEQFWALHDHVAELGPGSAALVVNVWQNADENGLLFDVDNRPLHGESHATVVVFPLGADGPVWWDPQEGTTSDTPPDDLVLDAVKLSYITVELDGRVNGDGTVGYEGSGAGLPGSRLPSRLAVEHAPVPARLGASVDSRDVGGSRAGATAGQSDIGARGEHRPNHIARVLSTASDHQPISGGGGGGPGPRRSADLSGAAPAGPTGERGALGSHPVERDGSALLPGSLPGLRSSGLGSDGSGQRSERPSIGDTIAPAMGVGSRFGRVPGSGPLPVNSPAGVPGGSGGVPPGSHGSGVAGRGDFSGPVRPERLSSDSGREGAVRGAAEAHGLGEPGELAAIASAHDVATRWTAPYLVAAVDRVLRRLNPLATDDVRFLFVTADDVVPWIVGRLAPDFARRRALWVQWPPTPGGWRHLRAQQPATLVTDNPAALPEAHQLLSPSAPGSRLVSRLHGPAADVSAMARAQRMAARAAVAAVVRMAMRAGPETGRTAVYAAANELDRRVAEFDARRAVPAGVGGHGSRDRDPWGDGARAEEQLLAEWLQH</sequence>
<feature type="region of interest" description="Disordered" evidence="1">
    <location>
        <begin position="2020"/>
        <end position="2066"/>
    </location>
</feature>
<dbReference type="EMBL" id="JFBT01000001">
    <property type="protein sequence ID" value="EXG79270.1"/>
    <property type="molecule type" value="Genomic_DNA"/>
</dbReference>
<dbReference type="InterPro" id="IPR028908">
    <property type="entry name" value="Tox-PL_dom"/>
</dbReference>
<evidence type="ECO:0000313" key="6">
    <source>
        <dbReference type="Proteomes" id="UP000021053"/>
    </source>
</evidence>
<feature type="region of interest" description="Disordered" evidence="1">
    <location>
        <begin position="925"/>
        <end position="952"/>
    </location>
</feature>
<feature type="domain" description="Tox-PL" evidence="3">
    <location>
        <begin position="908"/>
        <end position="1022"/>
    </location>
</feature>
<feature type="transmembrane region" description="Helical" evidence="2">
    <location>
        <begin position="116"/>
        <end position="138"/>
    </location>
</feature>
<dbReference type="Pfam" id="PF14431">
    <property type="entry name" value="YwqJ-deaminase"/>
    <property type="match status" value="1"/>
</dbReference>
<dbReference type="Proteomes" id="UP000021053">
    <property type="component" value="Unassembled WGS sequence"/>
</dbReference>
<evidence type="ECO:0000259" key="4">
    <source>
        <dbReference type="Pfam" id="PF25547"/>
    </source>
</evidence>